<name>A0A6P5FC31_ANACO</name>
<sequence>MPKREGEGGGKEGMGLVSEYDIWKQIDDAERCLVGNMFEDAAALASSIVRNIQTAQLEHVVDDIQLVEMTEAAGMVLIQSLKELGRASMQITEGFTSNLGAIFEDYLAKWKCTNGGIYILTEEGEEDCRCIRQCVLSTEDYLDVAELYTITLLGMVLNETELAISWTEGAELREEDRQDLLRRLYSLQSTANHRSSAGLAEKQATKESHPSSAINASKVEEYPKTIQPHFLSSGDKLKAGPIKSLHPSIRRIDPCFWWFRTVRIKFGRVQLVLPGAKLLLIVSLIFSAYYILRKRGIILKRLVSRQLLSLRKALVDAWGLAFSIQMNPLAAVQQLPSAPQRSWIRQGIEDCQAVINRLGPVPPLTETLLSKAMSAPLGLL</sequence>
<evidence type="ECO:0000313" key="3">
    <source>
        <dbReference type="Proteomes" id="UP000515123"/>
    </source>
</evidence>
<evidence type="ECO:0000256" key="2">
    <source>
        <dbReference type="SAM" id="Phobius"/>
    </source>
</evidence>
<feature type="transmembrane region" description="Helical" evidence="2">
    <location>
        <begin position="271"/>
        <end position="292"/>
    </location>
</feature>
<keyword evidence="2" id="KW-0472">Membrane</keyword>
<dbReference type="GO" id="GO:0015919">
    <property type="term" value="P:peroxisomal membrane transport"/>
    <property type="evidence" value="ECO:0007669"/>
    <property type="project" value="InterPro"/>
</dbReference>
<accession>A0A6P5FC31</accession>
<evidence type="ECO:0000313" key="4">
    <source>
        <dbReference type="RefSeq" id="XP_020091003.1"/>
    </source>
</evidence>
<dbReference type="InterPro" id="IPR034571">
    <property type="entry name" value="APEM9"/>
</dbReference>
<dbReference type="PANTHER" id="PTHR36361:SF1">
    <property type="entry name" value="PROTEIN APEM9"/>
    <property type="match status" value="1"/>
</dbReference>
<dbReference type="OrthoDB" id="1919407at2759"/>
<organism evidence="3 4">
    <name type="scientific">Ananas comosus</name>
    <name type="common">Pineapple</name>
    <name type="synonym">Ananas ananas</name>
    <dbReference type="NCBI Taxonomy" id="4615"/>
    <lineage>
        <taxon>Eukaryota</taxon>
        <taxon>Viridiplantae</taxon>
        <taxon>Streptophyta</taxon>
        <taxon>Embryophyta</taxon>
        <taxon>Tracheophyta</taxon>
        <taxon>Spermatophyta</taxon>
        <taxon>Magnoliopsida</taxon>
        <taxon>Liliopsida</taxon>
        <taxon>Poales</taxon>
        <taxon>Bromeliaceae</taxon>
        <taxon>Bromelioideae</taxon>
        <taxon>Ananas</taxon>
    </lineage>
</organism>
<dbReference type="PANTHER" id="PTHR36361">
    <property type="entry name" value="PROTEIN APEM9"/>
    <property type="match status" value="1"/>
</dbReference>
<keyword evidence="2" id="KW-0812">Transmembrane</keyword>
<dbReference type="Proteomes" id="UP000515123">
    <property type="component" value="Linkage group 6"/>
</dbReference>
<proteinExistence type="predicted"/>
<keyword evidence="2" id="KW-1133">Transmembrane helix</keyword>
<reference evidence="3" key="1">
    <citation type="journal article" date="2015" name="Nat. Genet.">
        <title>The pineapple genome and the evolution of CAM photosynthesis.</title>
        <authorList>
            <person name="Ming R."/>
            <person name="VanBuren R."/>
            <person name="Wai C.M."/>
            <person name="Tang H."/>
            <person name="Schatz M.C."/>
            <person name="Bowers J.E."/>
            <person name="Lyons E."/>
            <person name="Wang M.L."/>
            <person name="Chen J."/>
            <person name="Biggers E."/>
            <person name="Zhang J."/>
            <person name="Huang L."/>
            <person name="Zhang L."/>
            <person name="Miao W."/>
            <person name="Zhang J."/>
            <person name="Ye Z."/>
            <person name="Miao C."/>
            <person name="Lin Z."/>
            <person name="Wang H."/>
            <person name="Zhou H."/>
            <person name="Yim W.C."/>
            <person name="Priest H.D."/>
            <person name="Zheng C."/>
            <person name="Woodhouse M."/>
            <person name="Edger P.P."/>
            <person name="Guyot R."/>
            <person name="Guo H.B."/>
            <person name="Guo H."/>
            <person name="Zheng G."/>
            <person name="Singh R."/>
            <person name="Sharma A."/>
            <person name="Min X."/>
            <person name="Zheng Y."/>
            <person name="Lee H."/>
            <person name="Gurtowski J."/>
            <person name="Sedlazeck F.J."/>
            <person name="Harkess A."/>
            <person name="McKain M.R."/>
            <person name="Liao Z."/>
            <person name="Fang J."/>
            <person name="Liu J."/>
            <person name="Zhang X."/>
            <person name="Zhang Q."/>
            <person name="Hu W."/>
            <person name="Qin Y."/>
            <person name="Wang K."/>
            <person name="Chen L.Y."/>
            <person name="Shirley N."/>
            <person name="Lin Y.R."/>
            <person name="Liu L.Y."/>
            <person name="Hernandez A.G."/>
            <person name="Wright C.L."/>
            <person name="Bulone V."/>
            <person name="Tuskan G.A."/>
            <person name="Heath K."/>
            <person name="Zee F."/>
            <person name="Moore P.H."/>
            <person name="Sunkar R."/>
            <person name="Leebens-Mack J.H."/>
            <person name="Mockler T."/>
            <person name="Bennetzen J.L."/>
            <person name="Freeling M."/>
            <person name="Sankoff D."/>
            <person name="Paterson A.H."/>
            <person name="Zhu X."/>
            <person name="Yang X."/>
            <person name="Smith J.A."/>
            <person name="Cushman J.C."/>
            <person name="Paull R.E."/>
            <person name="Yu Q."/>
        </authorList>
    </citation>
    <scope>NUCLEOTIDE SEQUENCE [LARGE SCALE GENOMIC DNA]</scope>
    <source>
        <strain evidence="3">cv. F153</strain>
    </source>
</reference>
<evidence type="ECO:0000256" key="1">
    <source>
        <dbReference type="SAM" id="MobiDB-lite"/>
    </source>
</evidence>
<reference evidence="4" key="2">
    <citation type="submission" date="2025-08" db="UniProtKB">
        <authorList>
            <consortium name="RefSeq"/>
        </authorList>
    </citation>
    <scope>IDENTIFICATION</scope>
    <source>
        <tissue evidence="4">Leaf</tissue>
    </source>
</reference>
<dbReference type="AlphaFoldDB" id="A0A6P5FC31"/>
<keyword evidence="3" id="KW-1185">Reference proteome</keyword>
<dbReference type="GeneID" id="109712006"/>
<protein>
    <submittedName>
        <fullName evidence="4">Protein APEM9-like isoform X1</fullName>
    </submittedName>
</protein>
<dbReference type="RefSeq" id="XP_020091003.1">
    <property type="nucleotide sequence ID" value="XM_020235414.1"/>
</dbReference>
<feature type="region of interest" description="Disordered" evidence="1">
    <location>
        <begin position="194"/>
        <end position="214"/>
    </location>
</feature>
<gene>
    <name evidence="4" type="primary">LOC109712006</name>
</gene>